<dbReference type="RefSeq" id="WP_066972143.1">
    <property type="nucleotide sequence ID" value="NZ_LWMT01000203.1"/>
</dbReference>
<dbReference type="InterPro" id="IPR015421">
    <property type="entry name" value="PyrdxlP-dep_Trfase_major"/>
</dbReference>
<dbReference type="InterPro" id="IPR000653">
    <property type="entry name" value="DegT/StrS_aminotransferase"/>
</dbReference>
<name>A0A162FID4_9EURY</name>
<dbReference type="SUPFAM" id="SSF53383">
    <property type="entry name" value="PLP-dependent transferases"/>
    <property type="match status" value="1"/>
</dbReference>
<dbReference type="AlphaFoldDB" id="A0A162FID4"/>
<dbReference type="GO" id="GO:0008483">
    <property type="term" value="F:transaminase activity"/>
    <property type="evidence" value="ECO:0007669"/>
    <property type="project" value="TreeGrafter"/>
</dbReference>
<gene>
    <name evidence="2" type="ORF">MBFIL_10170</name>
</gene>
<sequence>MNLLYKKPSPQTIEAMKKVIDNINSNGDKNKSNNNDINYITEAENKIKSETGHAHSTIVNSGNSAIMIAMNGIEGPILIPDQGAWHGFKQIAKFLNKEIIIFKTDKGLINQEILEEIAIKNNTLENSGMFITSFAGYTAEQPMNKIAKWCKNQGIIVVEDASGSITDSEKKLANGKYSDIIVGSTGSPKIINVGSGGFITTNNEKILEKSKILLKISKNSEIIAKGISTEIDFGSNNLKKTIESTKYIKDNLDNIIHPDKRGINVTIANSNPFKISKNLKSQLNVNGKSMITLCPNYNRIKEKAIAIEIKNLSIESLTDNNLNQIIEIIKKEIQ</sequence>
<comment type="similarity">
    <text evidence="1">Belongs to the DegT/DnrJ/EryC1 family.</text>
</comment>
<organism evidence="2 3">
    <name type="scientific">Methanobrevibacter filiformis</name>
    <dbReference type="NCBI Taxonomy" id="55758"/>
    <lineage>
        <taxon>Archaea</taxon>
        <taxon>Methanobacteriati</taxon>
        <taxon>Methanobacteriota</taxon>
        <taxon>Methanomada group</taxon>
        <taxon>Methanobacteria</taxon>
        <taxon>Methanobacteriales</taxon>
        <taxon>Methanobacteriaceae</taxon>
        <taxon>Methanobrevibacter</taxon>
    </lineage>
</organism>
<evidence type="ECO:0000313" key="3">
    <source>
        <dbReference type="Proteomes" id="UP000077066"/>
    </source>
</evidence>
<dbReference type="InterPro" id="IPR015424">
    <property type="entry name" value="PyrdxlP-dep_Trfase"/>
</dbReference>
<accession>A0A162FID4</accession>
<reference evidence="2 3" key="1">
    <citation type="submission" date="2016-04" db="EMBL/GenBank/DDBJ databases">
        <title>Genome sequence of Methanobrevibacter filiformis DSM 11501.</title>
        <authorList>
            <person name="Poehlein A."/>
            <person name="Seedorf H."/>
            <person name="Daniel R."/>
        </authorList>
    </citation>
    <scope>NUCLEOTIDE SEQUENCE [LARGE SCALE GENOMIC DNA]</scope>
    <source>
        <strain evidence="2 3">DSM 11501</strain>
    </source>
</reference>
<dbReference type="GO" id="GO:0030170">
    <property type="term" value="F:pyridoxal phosphate binding"/>
    <property type="evidence" value="ECO:0007669"/>
    <property type="project" value="TreeGrafter"/>
</dbReference>
<keyword evidence="1" id="KW-0663">Pyridoxal phosphate</keyword>
<dbReference type="PANTHER" id="PTHR30244">
    <property type="entry name" value="TRANSAMINASE"/>
    <property type="match status" value="1"/>
</dbReference>
<dbReference type="GO" id="GO:0000271">
    <property type="term" value="P:polysaccharide biosynthetic process"/>
    <property type="evidence" value="ECO:0007669"/>
    <property type="project" value="TreeGrafter"/>
</dbReference>
<dbReference type="PANTHER" id="PTHR30244:SF34">
    <property type="entry name" value="DTDP-4-AMINO-4,6-DIDEOXYGALACTOSE TRANSAMINASE"/>
    <property type="match status" value="1"/>
</dbReference>
<dbReference type="Gene3D" id="3.40.640.10">
    <property type="entry name" value="Type I PLP-dependent aspartate aminotransferase-like (Major domain)"/>
    <property type="match status" value="1"/>
</dbReference>
<dbReference type="OrthoDB" id="82426at2157"/>
<keyword evidence="3" id="KW-1185">Reference proteome</keyword>
<protein>
    <submittedName>
        <fullName evidence="2">TDP-4-oxo-6-deoxy-D-glucose transaminase</fullName>
    </submittedName>
</protein>
<dbReference type="Proteomes" id="UP000077066">
    <property type="component" value="Unassembled WGS sequence"/>
</dbReference>
<dbReference type="EMBL" id="LWMT01000203">
    <property type="protein sequence ID" value="KZX13495.1"/>
    <property type="molecule type" value="Genomic_DNA"/>
</dbReference>
<evidence type="ECO:0000256" key="1">
    <source>
        <dbReference type="RuleBase" id="RU004508"/>
    </source>
</evidence>
<dbReference type="PATRIC" id="fig|55758.3.peg.1166"/>
<dbReference type="Pfam" id="PF01041">
    <property type="entry name" value="DegT_DnrJ_EryC1"/>
    <property type="match status" value="1"/>
</dbReference>
<evidence type="ECO:0000313" key="2">
    <source>
        <dbReference type="EMBL" id="KZX13495.1"/>
    </source>
</evidence>
<comment type="caution">
    <text evidence="2">The sequence shown here is derived from an EMBL/GenBank/DDBJ whole genome shotgun (WGS) entry which is preliminary data.</text>
</comment>
<proteinExistence type="inferred from homology"/>
<dbReference type="STRING" id="55758.MBFIL_10170"/>